<gene>
    <name evidence="1" type="ORF">GCM10010249_17390</name>
</gene>
<dbReference type="Proteomes" id="UP000654123">
    <property type="component" value="Unassembled WGS sequence"/>
</dbReference>
<protein>
    <submittedName>
        <fullName evidence="1">Uncharacterized protein</fullName>
    </submittedName>
</protein>
<reference evidence="1" key="1">
    <citation type="journal article" date="2014" name="Int. J. Syst. Evol. Microbiol.">
        <title>Complete genome sequence of Corynebacterium casei LMG S-19264T (=DSM 44701T), isolated from a smear-ripened cheese.</title>
        <authorList>
            <consortium name="US DOE Joint Genome Institute (JGI-PGF)"/>
            <person name="Walter F."/>
            <person name="Albersmeier A."/>
            <person name="Kalinowski J."/>
            <person name="Ruckert C."/>
        </authorList>
    </citation>
    <scope>NUCLEOTIDE SEQUENCE</scope>
    <source>
        <strain evidence="1">JCM 4335</strain>
    </source>
</reference>
<dbReference type="AlphaFoldDB" id="A0A918AXZ8"/>
<keyword evidence="2" id="KW-1185">Reference proteome</keyword>
<organism evidence="1 2">
    <name type="scientific">Streptomyces roseolilacinus</name>
    <dbReference type="NCBI Taxonomy" id="66904"/>
    <lineage>
        <taxon>Bacteria</taxon>
        <taxon>Bacillati</taxon>
        <taxon>Actinomycetota</taxon>
        <taxon>Actinomycetes</taxon>
        <taxon>Kitasatosporales</taxon>
        <taxon>Streptomycetaceae</taxon>
        <taxon>Streptomyces</taxon>
    </lineage>
</organism>
<evidence type="ECO:0000313" key="2">
    <source>
        <dbReference type="Proteomes" id="UP000654123"/>
    </source>
</evidence>
<reference evidence="1" key="2">
    <citation type="submission" date="2020-09" db="EMBL/GenBank/DDBJ databases">
        <authorList>
            <person name="Sun Q."/>
            <person name="Ohkuma M."/>
        </authorList>
    </citation>
    <scope>NUCLEOTIDE SEQUENCE</scope>
    <source>
        <strain evidence="1">JCM 4335</strain>
    </source>
</reference>
<evidence type="ECO:0000313" key="1">
    <source>
        <dbReference type="EMBL" id="GGP99720.1"/>
    </source>
</evidence>
<proteinExistence type="predicted"/>
<dbReference type="EMBL" id="BMSV01000003">
    <property type="protein sequence ID" value="GGP99720.1"/>
    <property type="molecule type" value="Genomic_DNA"/>
</dbReference>
<name>A0A918AXZ8_9ACTN</name>
<accession>A0A918AXZ8</accession>
<comment type="caution">
    <text evidence="1">The sequence shown here is derived from an EMBL/GenBank/DDBJ whole genome shotgun (WGS) entry which is preliminary data.</text>
</comment>
<sequence>MAECRWYVVPTATFDRVVTRSVSVSGFTPDCVPGELFEWLVDQDGPTSGGALPGGLQVHAAAPGAMLRPGLVWSGRWRGDQSDRGVCAQGAAGTVQADLPAASSSTKIGPVLAIRRANPGVLQSGVDMPFPDAPEKVAVSRRITGWARSRTAAEPTTERPRR</sequence>